<dbReference type="InterPro" id="IPR000644">
    <property type="entry name" value="CBS_dom"/>
</dbReference>
<reference evidence="4" key="1">
    <citation type="journal article" date="2014" name="Int. J. Syst. Evol. Microbiol.">
        <title>Complete genome sequence of Corynebacterium casei LMG S-19264T (=DSM 44701T), isolated from a smear-ripened cheese.</title>
        <authorList>
            <consortium name="US DOE Joint Genome Institute (JGI-PGF)"/>
            <person name="Walter F."/>
            <person name="Albersmeier A."/>
            <person name="Kalinowski J."/>
            <person name="Ruckert C."/>
        </authorList>
    </citation>
    <scope>NUCLEOTIDE SEQUENCE</scope>
    <source>
        <strain evidence="4">CGMCC 1.12195</strain>
    </source>
</reference>
<dbReference type="PROSITE" id="PS51371">
    <property type="entry name" value="CBS"/>
    <property type="match status" value="2"/>
</dbReference>
<evidence type="ECO:0000313" key="5">
    <source>
        <dbReference type="Proteomes" id="UP000660862"/>
    </source>
</evidence>
<feature type="domain" description="CBS" evidence="3">
    <location>
        <begin position="25"/>
        <end position="85"/>
    </location>
</feature>
<evidence type="ECO:0000313" key="4">
    <source>
        <dbReference type="EMBL" id="GGG77510.1"/>
    </source>
</evidence>
<name>A0A917HG46_9SPHI</name>
<organism evidence="4 5">
    <name type="scientific">Parapedobacter pyrenivorans</name>
    <dbReference type="NCBI Taxonomy" id="1305674"/>
    <lineage>
        <taxon>Bacteria</taxon>
        <taxon>Pseudomonadati</taxon>
        <taxon>Bacteroidota</taxon>
        <taxon>Sphingobacteriia</taxon>
        <taxon>Sphingobacteriales</taxon>
        <taxon>Sphingobacteriaceae</taxon>
        <taxon>Parapedobacter</taxon>
    </lineage>
</organism>
<dbReference type="InterPro" id="IPR051257">
    <property type="entry name" value="Diverse_CBS-Domain"/>
</dbReference>
<accession>A0A917HG46</accession>
<evidence type="ECO:0000256" key="1">
    <source>
        <dbReference type="ARBA" id="ARBA00023122"/>
    </source>
</evidence>
<dbReference type="Gene3D" id="3.10.580.10">
    <property type="entry name" value="CBS-domain"/>
    <property type="match status" value="2"/>
</dbReference>
<protein>
    <recommendedName>
        <fullName evidence="3">CBS domain-containing protein</fullName>
    </recommendedName>
</protein>
<dbReference type="InterPro" id="IPR046342">
    <property type="entry name" value="CBS_dom_sf"/>
</dbReference>
<evidence type="ECO:0000259" key="3">
    <source>
        <dbReference type="PROSITE" id="PS51371"/>
    </source>
</evidence>
<dbReference type="EMBL" id="BMER01000001">
    <property type="protein sequence ID" value="GGG77510.1"/>
    <property type="molecule type" value="Genomic_DNA"/>
</dbReference>
<feature type="domain" description="CBS" evidence="3">
    <location>
        <begin position="99"/>
        <end position="152"/>
    </location>
</feature>
<dbReference type="Proteomes" id="UP000660862">
    <property type="component" value="Unassembled WGS sequence"/>
</dbReference>
<comment type="caution">
    <text evidence="4">The sequence shown here is derived from an EMBL/GenBank/DDBJ whole genome shotgun (WGS) entry which is preliminary data.</text>
</comment>
<reference evidence="4" key="2">
    <citation type="submission" date="2020-09" db="EMBL/GenBank/DDBJ databases">
        <authorList>
            <person name="Sun Q."/>
            <person name="Zhou Y."/>
        </authorList>
    </citation>
    <scope>NUCLEOTIDE SEQUENCE</scope>
    <source>
        <strain evidence="4">CGMCC 1.12195</strain>
    </source>
</reference>
<dbReference type="SUPFAM" id="SSF54631">
    <property type="entry name" value="CBS-domain pair"/>
    <property type="match status" value="1"/>
</dbReference>
<dbReference type="PANTHER" id="PTHR43080">
    <property type="entry name" value="CBS DOMAIN-CONTAINING PROTEIN CBSX3, MITOCHONDRIAL"/>
    <property type="match status" value="1"/>
</dbReference>
<proteinExistence type="predicted"/>
<keyword evidence="1 2" id="KW-0129">CBS domain</keyword>
<dbReference type="SMART" id="SM00116">
    <property type="entry name" value="CBS"/>
    <property type="match status" value="2"/>
</dbReference>
<dbReference type="Pfam" id="PF00571">
    <property type="entry name" value="CBS"/>
    <property type="match status" value="2"/>
</dbReference>
<sequence length="152" mass="17471">MEQILYSKEHYSLGMRENIPITEIVRKSDIVVHAQDRISVAYRLMKSNMLQHIPVMDQDRVIGIIGRKDMLRLGFGYTYEGREDIEIGMLDMLQVDQVMDRDLPLVALDAIVWEVAELMAIRDFAALPVVEEGKLVGLIYINDIVLFLLKAH</sequence>
<evidence type="ECO:0000256" key="2">
    <source>
        <dbReference type="PROSITE-ProRule" id="PRU00703"/>
    </source>
</evidence>
<dbReference type="PANTHER" id="PTHR43080:SF2">
    <property type="entry name" value="CBS DOMAIN-CONTAINING PROTEIN"/>
    <property type="match status" value="1"/>
</dbReference>
<keyword evidence="5" id="KW-1185">Reference proteome</keyword>
<dbReference type="AlphaFoldDB" id="A0A917HG46"/>
<gene>
    <name evidence="4" type="ORF">GCM10007415_06810</name>
</gene>